<evidence type="ECO:0000313" key="2">
    <source>
        <dbReference type="Proteomes" id="UP001501747"/>
    </source>
</evidence>
<protein>
    <recommendedName>
        <fullName evidence="3">DUF2867 domain-containing protein</fullName>
    </recommendedName>
</protein>
<comment type="caution">
    <text evidence="1">The sequence shown here is derived from an EMBL/GenBank/DDBJ whole genome shotgun (WGS) entry which is preliminary data.</text>
</comment>
<keyword evidence="2" id="KW-1185">Reference proteome</keyword>
<reference evidence="2" key="1">
    <citation type="journal article" date="2019" name="Int. J. Syst. Evol. Microbiol.">
        <title>The Global Catalogue of Microorganisms (GCM) 10K type strain sequencing project: providing services to taxonomists for standard genome sequencing and annotation.</title>
        <authorList>
            <consortium name="The Broad Institute Genomics Platform"/>
            <consortium name="The Broad Institute Genome Sequencing Center for Infectious Disease"/>
            <person name="Wu L."/>
            <person name="Ma J."/>
        </authorList>
    </citation>
    <scope>NUCLEOTIDE SEQUENCE [LARGE SCALE GENOMIC DNA]</scope>
    <source>
        <strain evidence="2">JCM 17342</strain>
    </source>
</reference>
<dbReference type="EMBL" id="BAABAL010000019">
    <property type="protein sequence ID" value="GAA4030826.1"/>
    <property type="molecule type" value="Genomic_DNA"/>
</dbReference>
<dbReference type="Proteomes" id="UP001501747">
    <property type="component" value="Unassembled WGS sequence"/>
</dbReference>
<gene>
    <name evidence="1" type="ORF">GCM10022247_64900</name>
</gene>
<evidence type="ECO:0000313" key="1">
    <source>
        <dbReference type="EMBL" id="GAA4030826.1"/>
    </source>
</evidence>
<name>A0ABP7TT18_9PSEU</name>
<sequence length="205" mass="23355">MRVPNNVLKTQRWIITDVVHDFDTEDVWALPITGGRDDFETVIDLMHSIDFPGSASLPARLLWKIRDLLGSVFGLGRISTSAEDSGTWPPVPGTDELSLIGRVPEELRNTATDSHLKDKPFRGLYVSDFEFAEEMSNRTMYGVMHLGWVDQGDGRYQAQMTVYVKPRGAVGKAYMALIKPFRYAIVYPALMRYLERIWTERRGAR</sequence>
<accession>A0ABP7TT18</accession>
<dbReference type="Pfam" id="PF11066">
    <property type="entry name" value="DUF2867"/>
    <property type="match status" value="1"/>
</dbReference>
<dbReference type="InterPro" id="IPR021295">
    <property type="entry name" value="DUF2867"/>
</dbReference>
<evidence type="ECO:0008006" key="3">
    <source>
        <dbReference type="Google" id="ProtNLM"/>
    </source>
</evidence>
<organism evidence="1 2">
    <name type="scientific">Allokutzneria multivorans</name>
    <dbReference type="NCBI Taxonomy" id="1142134"/>
    <lineage>
        <taxon>Bacteria</taxon>
        <taxon>Bacillati</taxon>
        <taxon>Actinomycetota</taxon>
        <taxon>Actinomycetes</taxon>
        <taxon>Pseudonocardiales</taxon>
        <taxon>Pseudonocardiaceae</taxon>
        <taxon>Allokutzneria</taxon>
    </lineage>
</organism>
<dbReference type="RefSeq" id="WP_344883419.1">
    <property type="nucleotide sequence ID" value="NZ_BAABAL010000019.1"/>
</dbReference>
<proteinExistence type="predicted"/>